<sequence length="203" mass="23906">MVYDMLNGVVEEFAYLEIPKPCIFLNSTGSCNGLLCTTLKHNVFILWNPFTRDLVELPSSSIEFPTRSRKCLSIVYGFGYDSFSDDYKLLRVFIFAAESFKTEVKLYSLRTNSWRRIDYQSDQYNIVRLGYWEDAFVDRKKLAMYNPKEELFRPTTRGLGDFLEKDSSMFPSRVGKIRLLDPYYYNVYVIIDQHMDFERGVVD</sequence>
<dbReference type="EMBL" id="JAZDWU010000009">
    <property type="protein sequence ID" value="KAK9992183.1"/>
    <property type="molecule type" value="Genomic_DNA"/>
</dbReference>
<name>A0AAW2C2M5_9ROSI</name>
<keyword evidence="3" id="KW-1185">Reference proteome</keyword>
<organism evidence="2 3">
    <name type="scientific">Lithocarpus litseifolius</name>
    <dbReference type="NCBI Taxonomy" id="425828"/>
    <lineage>
        <taxon>Eukaryota</taxon>
        <taxon>Viridiplantae</taxon>
        <taxon>Streptophyta</taxon>
        <taxon>Embryophyta</taxon>
        <taxon>Tracheophyta</taxon>
        <taxon>Spermatophyta</taxon>
        <taxon>Magnoliopsida</taxon>
        <taxon>eudicotyledons</taxon>
        <taxon>Gunneridae</taxon>
        <taxon>Pentapetalae</taxon>
        <taxon>rosids</taxon>
        <taxon>fabids</taxon>
        <taxon>Fagales</taxon>
        <taxon>Fagaceae</taxon>
        <taxon>Lithocarpus</taxon>
    </lineage>
</organism>
<dbReference type="AlphaFoldDB" id="A0AAW2C2M5"/>
<dbReference type="PANTHER" id="PTHR31672:SF13">
    <property type="entry name" value="F-BOX PROTEIN CPR30-LIKE"/>
    <property type="match status" value="1"/>
</dbReference>
<dbReference type="InterPro" id="IPR050796">
    <property type="entry name" value="SCF_F-box_component"/>
</dbReference>
<dbReference type="Pfam" id="PF07734">
    <property type="entry name" value="FBA_1"/>
    <property type="match status" value="1"/>
</dbReference>
<dbReference type="PANTHER" id="PTHR31672">
    <property type="entry name" value="BNACNNG10540D PROTEIN"/>
    <property type="match status" value="1"/>
</dbReference>
<evidence type="ECO:0000259" key="1">
    <source>
        <dbReference type="Pfam" id="PF07734"/>
    </source>
</evidence>
<feature type="domain" description="F-box associated beta-propeller type 1" evidence="1">
    <location>
        <begin position="28"/>
        <end position="122"/>
    </location>
</feature>
<dbReference type="InterPro" id="IPR006527">
    <property type="entry name" value="F-box-assoc_dom_typ1"/>
</dbReference>
<dbReference type="InterPro" id="IPR017451">
    <property type="entry name" value="F-box-assoc_interact_dom"/>
</dbReference>
<proteinExistence type="predicted"/>
<reference evidence="2 3" key="1">
    <citation type="submission" date="2024-01" db="EMBL/GenBank/DDBJ databases">
        <title>A telomere-to-telomere, gap-free genome of sweet tea (Lithocarpus litseifolius).</title>
        <authorList>
            <person name="Zhou J."/>
        </authorList>
    </citation>
    <scope>NUCLEOTIDE SEQUENCE [LARGE SCALE GENOMIC DNA]</scope>
    <source>
        <strain evidence="2">Zhou-2022a</strain>
        <tissue evidence="2">Leaf</tissue>
    </source>
</reference>
<accession>A0AAW2C2M5</accession>
<gene>
    <name evidence="2" type="ORF">SO802_027168</name>
</gene>
<dbReference type="Proteomes" id="UP001459277">
    <property type="component" value="Unassembled WGS sequence"/>
</dbReference>
<protein>
    <recommendedName>
        <fullName evidence="1">F-box associated beta-propeller type 1 domain-containing protein</fullName>
    </recommendedName>
</protein>
<comment type="caution">
    <text evidence="2">The sequence shown here is derived from an EMBL/GenBank/DDBJ whole genome shotgun (WGS) entry which is preliminary data.</text>
</comment>
<evidence type="ECO:0000313" key="2">
    <source>
        <dbReference type="EMBL" id="KAK9992183.1"/>
    </source>
</evidence>
<dbReference type="NCBIfam" id="TIGR01640">
    <property type="entry name" value="F_box_assoc_1"/>
    <property type="match status" value="1"/>
</dbReference>
<evidence type="ECO:0000313" key="3">
    <source>
        <dbReference type="Proteomes" id="UP001459277"/>
    </source>
</evidence>